<feature type="region of interest" description="Disordered" evidence="1">
    <location>
        <begin position="35"/>
        <end position="57"/>
    </location>
</feature>
<organism evidence="2">
    <name type="scientific">Magnetococcus massalia (strain MO-1)</name>
    <dbReference type="NCBI Taxonomy" id="451514"/>
    <lineage>
        <taxon>Bacteria</taxon>
        <taxon>Pseudomonadati</taxon>
        <taxon>Pseudomonadota</taxon>
        <taxon>Magnetococcia</taxon>
        <taxon>Magnetococcales</taxon>
        <taxon>Magnetococcaceae</taxon>
        <taxon>Magnetococcus</taxon>
    </lineage>
</organism>
<name>A0A1S7LMV3_MAGMO</name>
<dbReference type="EMBL" id="LO017727">
    <property type="protein sequence ID" value="CRH07447.1"/>
    <property type="molecule type" value="Genomic_DNA"/>
</dbReference>
<accession>A0A1S7LMV3</accession>
<reference evidence="2" key="1">
    <citation type="submission" date="2015-04" db="EMBL/GenBank/DDBJ databases">
        <authorList>
            <person name="Syromyatnikov M.Y."/>
            <person name="Popov V.N."/>
        </authorList>
    </citation>
    <scope>NUCLEOTIDE SEQUENCE</scope>
    <source>
        <strain evidence="2">MO-1</strain>
    </source>
</reference>
<proteinExistence type="predicted"/>
<evidence type="ECO:0000313" key="2">
    <source>
        <dbReference type="EMBL" id="CRH07447.1"/>
    </source>
</evidence>
<gene>
    <name evidence="2" type="ORF">MAGMO_3310</name>
</gene>
<sequence length="57" mass="6267">MQQNSIPDLGQLCRCITVNAPPSIKEAMENQTNHLKIQNDGDQVSGTLNHEYEAPSS</sequence>
<protein>
    <submittedName>
        <fullName evidence="2">Uncharacterized protein</fullName>
    </submittedName>
</protein>
<feature type="compositionally biased region" description="Polar residues" evidence="1">
    <location>
        <begin position="35"/>
        <end position="48"/>
    </location>
</feature>
<dbReference type="AlphaFoldDB" id="A0A1S7LMV3"/>
<evidence type="ECO:0000256" key="1">
    <source>
        <dbReference type="SAM" id="MobiDB-lite"/>
    </source>
</evidence>